<dbReference type="PANTHER" id="PTHR37828:SF1">
    <property type="entry name" value="YCII-RELATED DOMAIN-CONTAINING PROTEIN"/>
    <property type="match status" value="1"/>
</dbReference>
<protein>
    <submittedName>
        <fullName evidence="2">Uncharacterized protein</fullName>
    </submittedName>
</protein>
<reference evidence="2 3" key="1">
    <citation type="submission" date="2017-05" db="EMBL/GenBank/DDBJ databases">
        <title>Full genome sequence of Pseudorhodoplanes sinuspersici.</title>
        <authorList>
            <person name="Dastgheib S.M.M."/>
            <person name="Shavandi M."/>
            <person name="Tirandaz H."/>
        </authorList>
    </citation>
    <scope>NUCLEOTIDE SEQUENCE [LARGE SCALE GENOMIC DNA]</scope>
    <source>
        <strain evidence="2 3">RIPI110</strain>
    </source>
</reference>
<dbReference type="KEGG" id="psin:CAK95_00355"/>
<dbReference type="InterPro" id="IPR011008">
    <property type="entry name" value="Dimeric_a/b-barrel"/>
</dbReference>
<dbReference type="PANTHER" id="PTHR37828">
    <property type="entry name" value="GSR2449 PROTEIN"/>
    <property type="match status" value="1"/>
</dbReference>
<dbReference type="Proteomes" id="UP000194137">
    <property type="component" value="Chromosome"/>
</dbReference>
<sequence>MPSATELKIAELTKGMLKLKLFVIFSQGKGLDLKPYLAEHLQYMVDLERQGKLFASGPLGDSTRGDGMTIVRAASEAEARELAMRDPFVVNGIRTFTLQPWIVMEGSLSVTVNFSDQTARIS</sequence>
<dbReference type="InterPro" id="IPR005545">
    <property type="entry name" value="YCII"/>
</dbReference>
<dbReference type="Pfam" id="PF03795">
    <property type="entry name" value="YCII"/>
    <property type="match status" value="1"/>
</dbReference>
<accession>A0A1W6ZKB8</accession>
<evidence type="ECO:0000313" key="2">
    <source>
        <dbReference type="EMBL" id="ARP97697.1"/>
    </source>
</evidence>
<organism evidence="2 3">
    <name type="scientific">Pseudorhodoplanes sinuspersici</name>
    <dbReference type="NCBI Taxonomy" id="1235591"/>
    <lineage>
        <taxon>Bacteria</taxon>
        <taxon>Pseudomonadati</taxon>
        <taxon>Pseudomonadota</taxon>
        <taxon>Alphaproteobacteria</taxon>
        <taxon>Hyphomicrobiales</taxon>
        <taxon>Pseudorhodoplanes</taxon>
    </lineage>
</organism>
<dbReference type="SUPFAM" id="SSF54909">
    <property type="entry name" value="Dimeric alpha+beta barrel"/>
    <property type="match status" value="1"/>
</dbReference>
<dbReference type="EMBL" id="CP021112">
    <property type="protein sequence ID" value="ARP97697.1"/>
    <property type="molecule type" value="Genomic_DNA"/>
</dbReference>
<gene>
    <name evidence="2" type="ORF">CAK95_00355</name>
</gene>
<evidence type="ECO:0000256" key="1">
    <source>
        <dbReference type="ARBA" id="ARBA00007689"/>
    </source>
</evidence>
<proteinExistence type="inferred from homology"/>
<dbReference type="Gene3D" id="3.30.70.1060">
    <property type="entry name" value="Dimeric alpha+beta barrel"/>
    <property type="match status" value="1"/>
</dbReference>
<dbReference type="STRING" id="1235591.CAK95_00355"/>
<dbReference type="AlphaFoldDB" id="A0A1W6ZKB8"/>
<keyword evidence="3" id="KW-1185">Reference proteome</keyword>
<dbReference type="OrthoDB" id="5523400at2"/>
<evidence type="ECO:0000313" key="3">
    <source>
        <dbReference type="Proteomes" id="UP000194137"/>
    </source>
</evidence>
<name>A0A1W6ZKB8_9HYPH</name>
<dbReference type="RefSeq" id="WP_086086017.1">
    <property type="nucleotide sequence ID" value="NZ_CP021112.1"/>
</dbReference>
<comment type="similarity">
    <text evidence="1">Belongs to the YciI family.</text>
</comment>